<dbReference type="InterPro" id="IPR015374">
    <property type="entry name" value="ChAPs"/>
</dbReference>
<evidence type="ECO:0000256" key="1">
    <source>
        <dbReference type="SAM" id="MobiDB-lite"/>
    </source>
</evidence>
<accession>A0A9Q0L949</accession>
<evidence type="ECO:0000313" key="2">
    <source>
        <dbReference type="EMBL" id="KAJ5067010.1"/>
    </source>
</evidence>
<name>A0A9Q0L949_ANAIG</name>
<dbReference type="PANTHER" id="PTHR31975:SF1">
    <property type="entry name" value="BUD SITE SELECTION PROTEIN 7-RELATED"/>
    <property type="match status" value="1"/>
</dbReference>
<feature type="region of interest" description="Disordered" evidence="1">
    <location>
        <begin position="490"/>
        <end position="523"/>
    </location>
</feature>
<gene>
    <name evidence="2" type="ORF">M0811_03354</name>
</gene>
<keyword evidence="3" id="KW-1185">Reference proteome</keyword>
<dbReference type="EMBL" id="JAPDFW010000136">
    <property type="protein sequence ID" value="KAJ5067010.1"/>
    <property type="molecule type" value="Genomic_DNA"/>
</dbReference>
<feature type="compositionally biased region" description="Basic residues" evidence="1">
    <location>
        <begin position="495"/>
        <end position="509"/>
    </location>
</feature>
<dbReference type="InterPro" id="IPR011990">
    <property type="entry name" value="TPR-like_helical_dom_sf"/>
</dbReference>
<dbReference type="OrthoDB" id="434695at2759"/>
<dbReference type="AlphaFoldDB" id="A0A9Q0L949"/>
<dbReference type="GO" id="GO:0006893">
    <property type="term" value="P:Golgi to plasma membrane transport"/>
    <property type="evidence" value="ECO:0007669"/>
    <property type="project" value="TreeGrafter"/>
</dbReference>
<reference evidence="2" key="1">
    <citation type="submission" date="2022-10" db="EMBL/GenBank/DDBJ databases">
        <title>Novel sulphate-reducing endosymbionts in the free-living metamonad Anaeramoeba.</title>
        <authorList>
            <person name="Jerlstrom-Hultqvist J."/>
            <person name="Cepicka I."/>
            <person name="Gallot-Lavallee L."/>
            <person name="Salas-Leiva D."/>
            <person name="Curtis B.A."/>
            <person name="Zahonova K."/>
            <person name="Pipaliya S."/>
            <person name="Dacks J."/>
            <person name="Roger A.J."/>
        </authorList>
    </citation>
    <scope>NUCLEOTIDE SEQUENCE</scope>
    <source>
        <strain evidence="2">BMAN</strain>
    </source>
</reference>
<protein>
    <submittedName>
        <fullName evidence="2">Bud site selection protein</fullName>
    </submittedName>
</protein>
<dbReference type="Pfam" id="PF09295">
    <property type="entry name" value="ChAPs"/>
    <property type="match status" value="1"/>
</dbReference>
<dbReference type="Proteomes" id="UP001149090">
    <property type="component" value="Unassembled WGS sequence"/>
</dbReference>
<comment type="caution">
    <text evidence="2">The sequence shown here is derived from an EMBL/GenBank/DDBJ whole genome shotgun (WGS) entry which is preliminary data.</text>
</comment>
<evidence type="ECO:0000313" key="3">
    <source>
        <dbReference type="Proteomes" id="UP001149090"/>
    </source>
</evidence>
<dbReference type="PANTHER" id="PTHR31975">
    <property type="entry name" value="BUD SITE SELECTION PROTEIN 7-RELATED"/>
    <property type="match status" value="1"/>
</dbReference>
<proteinExistence type="predicted"/>
<sequence length="842" mass="98103">MTSESLKHTHESVENQLNESIATRKKILEKMKGIGPPDLCHIIKENQRKKETIKLGFYHHVIGLDTSSVSSVASYFGRLIQSQEEARNTKSAGTYTFLSGTYLSHNSFRKMDLVVEFNLPGNFTTYFVTGNGDKVEETEQLWAETQVSSFLRFINVEYPFAQFPCLHILDDFCSLLTEKTTLFSVEKLFWNGKLLGTPFWRMLPSHANNYLVVLLKKYFFQNKRYSEAIQFFKRFVKQEPELAIYISRAYFKLNNIEKGVSHLEGYLKNEHPTSLLLIEFINPKYKKILTMDSLKKFKLIQKVENLTPFFDDACFGLSRFYLAEKNLHRVLVSLNSVSLKIDDEREQSDNDDDYMIHDSKKNVKNQNNPNNQWVEFNSSHTNANNPYVHKEIIYMDQDHEKNSDDVVSYFPKASRITVPSESQFYVDESPHILHSPPEQSLTFKFQVNKNELHILNRAYDILVDLLNSEGWEELMKLRIDVFQMNIRDSPTKSSLHNHNHNHNHSRPHAHGPSANDRHNPYCFGEEIDHYSESNSENELEKIFNQNRNKESEPHLDSNYEMNISGNAIIFNKFDYDQGFIAGDESSEMKKEKTELANINKPFITEIKIHPKGDTPVNLVTSKTENLEYKSWFDSLIQHLYSDVSSMFKYSTEKGSLRASSLVKSQAEWKRIGAIANRIKRYLDSEIAFLLAIRKSEDILSLSTWDIWNSLIDLYHKSGVHIESLFIVNQMLFFSDSKLLNNQQFFEFLAKTQRIVFRLIFKKGVRVVQEFLKKMNQPDAYLTVFNSSGENYEILKDLFSQKKIIKNSKKKSKKKQSENSVIHKTLLALIDRAKLFKVEGFNR</sequence>
<dbReference type="GO" id="GO:0034044">
    <property type="term" value="C:exomer complex"/>
    <property type="evidence" value="ECO:0007669"/>
    <property type="project" value="UniProtKB-ARBA"/>
</dbReference>
<organism evidence="2 3">
    <name type="scientific">Anaeramoeba ignava</name>
    <name type="common">Anaerobic marine amoeba</name>
    <dbReference type="NCBI Taxonomy" id="1746090"/>
    <lineage>
        <taxon>Eukaryota</taxon>
        <taxon>Metamonada</taxon>
        <taxon>Anaeramoebidae</taxon>
        <taxon>Anaeramoeba</taxon>
    </lineage>
</organism>
<dbReference type="Gene3D" id="1.25.40.10">
    <property type="entry name" value="Tetratricopeptide repeat domain"/>
    <property type="match status" value="2"/>
</dbReference>